<dbReference type="InterPro" id="IPR036217">
    <property type="entry name" value="MethylDNA_cys_MeTrfase_DNAb"/>
</dbReference>
<keyword evidence="3 8" id="KW-0808">Transferase</keyword>
<evidence type="ECO:0000256" key="1">
    <source>
        <dbReference type="ARBA" id="ARBA00001286"/>
    </source>
</evidence>
<evidence type="ECO:0000256" key="5">
    <source>
        <dbReference type="ARBA" id="ARBA00023204"/>
    </source>
</evidence>
<name>A0A2I8VME4_9EURY</name>
<evidence type="ECO:0000313" key="9">
    <source>
        <dbReference type="Proteomes" id="UP000236584"/>
    </source>
</evidence>
<evidence type="ECO:0000256" key="3">
    <source>
        <dbReference type="ARBA" id="ARBA00022679"/>
    </source>
</evidence>
<dbReference type="OrthoDB" id="372118at2157"/>
<dbReference type="AlphaFoldDB" id="A0A2I8VME4"/>
<dbReference type="RefSeq" id="WP_103426789.1">
    <property type="nucleotide sequence ID" value="NZ_CP026309.1"/>
</dbReference>
<accession>A0A2I8VME4</accession>
<dbReference type="EMBL" id="CP026309">
    <property type="protein sequence ID" value="AUV83100.1"/>
    <property type="molecule type" value="Genomic_DNA"/>
</dbReference>
<evidence type="ECO:0000256" key="6">
    <source>
        <dbReference type="ARBA" id="ARBA00049348"/>
    </source>
</evidence>
<dbReference type="NCBIfam" id="TIGR00589">
    <property type="entry name" value="ogt"/>
    <property type="match status" value="1"/>
</dbReference>
<evidence type="ECO:0000313" key="8">
    <source>
        <dbReference type="EMBL" id="AUV83100.1"/>
    </source>
</evidence>
<dbReference type="GO" id="GO:0006281">
    <property type="term" value="P:DNA repair"/>
    <property type="evidence" value="ECO:0007669"/>
    <property type="project" value="UniProtKB-KW"/>
</dbReference>
<evidence type="ECO:0000256" key="2">
    <source>
        <dbReference type="ARBA" id="ARBA00022603"/>
    </source>
</evidence>
<dbReference type="PROSITE" id="PS00374">
    <property type="entry name" value="MGMT"/>
    <property type="match status" value="1"/>
</dbReference>
<dbReference type="InterPro" id="IPR014048">
    <property type="entry name" value="MethylDNA_cys_MeTrfase_DNA-bd"/>
</dbReference>
<dbReference type="KEGG" id="srub:C2R22_16805"/>
<reference evidence="8 9" key="1">
    <citation type="submission" date="2018-01" db="EMBL/GenBank/DDBJ databases">
        <title>Complete genome sequence of Salinigranum rubrum GX10T, an extremely halophilic archaeon isolated from a marine solar saltern.</title>
        <authorList>
            <person name="Han S."/>
        </authorList>
    </citation>
    <scope>NUCLEOTIDE SEQUENCE [LARGE SCALE GENOMIC DNA]</scope>
    <source>
        <strain evidence="8 9">GX10</strain>
    </source>
</reference>
<dbReference type="Gene3D" id="1.10.10.10">
    <property type="entry name" value="Winged helix-like DNA-binding domain superfamily/Winged helix DNA-binding domain"/>
    <property type="match status" value="1"/>
</dbReference>
<evidence type="ECO:0000259" key="7">
    <source>
        <dbReference type="Pfam" id="PF01035"/>
    </source>
</evidence>
<sequence>MRLSALGYAFDLDETLVDATPQELRDAIAAYEHGDSRELALSVAYPDDFTGEVMRAMAAIPYGETRTYGDLAAELDTSAVAVGGACGRNPLPLVVPCHRVVGASSLGGFSAHGGVEAKRALLAHERGEPIQRTLG</sequence>
<keyword evidence="2 8" id="KW-0489">Methyltransferase</keyword>
<keyword evidence="4" id="KW-0227">DNA damage</keyword>
<comment type="catalytic activity">
    <reaction evidence="6">
        <text>a 6-O-methyl-2'-deoxyguanosine in DNA + L-cysteinyl-[protein] = S-methyl-L-cysteinyl-[protein] + a 2'-deoxyguanosine in DNA</text>
        <dbReference type="Rhea" id="RHEA:24000"/>
        <dbReference type="Rhea" id="RHEA-COMP:10131"/>
        <dbReference type="Rhea" id="RHEA-COMP:10132"/>
        <dbReference type="Rhea" id="RHEA-COMP:11367"/>
        <dbReference type="Rhea" id="RHEA-COMP:11368"/>
        <dbReference type="ChEBI" id="CHEBI:29950"/>
        <dbReference type="ChEBI" id="CHEBI:82612"/>
        <dbReference type="ChEBI" id="CHEBI:85445"/>
        <dbReference type="ChEBI" id="CHEBI:85448"/>
        <dbReference type="EC" id="2.1.1.63"/>
    </reaction>
</comment>
<feature type="domain" description="Methylated-DNA-[protein]-cysteine S-methyltransferase DNA binding" evidence="7">
    <location>
        <begin position="48"/>
        <end position="126"/>
    </location>
</feature>
<dbReference type="GO" id="GO:0032259">
    <property type="term" value="P:methylation"/>
    <property type="evidence" value="ECO:0007669"/>
    <property type="project" value="UniProtKB-KW"/>
</dbReference>
<dbReference type="GeneID" id="35593787"/>
<keyword evidence="5" id="KW-0234">DNA repair</keyword>
<dbReference type="Pfam" id="PF01035">
    <property type="entry name" value="DNA_binding_1"/>
    <property type="match status" value="1"/>
</dbReference>
<dbReference type="Proteomes" id="UP000236584">
    <property type="component" value="Chromosome"/>
</dbReference>
<dbReference type="InterPro" id="IPR001497">
    <property type="entry name" value="MethylDNA_cys_MeTrfase_AS"/>
</dbReference>
<proteinExistence type="predicted"/>
<organism evidence="8 9">
    <name type="scientific">Salinigranum rubrum</name>
    <dbReference type="NCBI Taxonomy" id="755307"/>
    <lineage>
        <taxon>Archaea</taxon>
        <taxon>Methanobacteriati</taxon>
        <taxon>Methanobacteriota</taxon>
        <taxon>Stenosarchaea group</taxon>
        <taxon>Halobacteria</taxon>
        <taxon>Halobacteriales</taxon>
        <taxon>Haloferacaceae</taxon>
        <taxon>Salinigranum</taxon>
    </lineage>
</organism>
<dbReference type="SUPFAM" id="SSF46767">
    <property type="entry name" value="Methylated DNA-protein cysteine methyltransferase, C-terminal domain"/>
    <property type="match status" value="1"/>
</dbReference>
<dbReference type="InterPro" id="IPR036388">
    <property type="entry name" value="WH-like_DNA-bd_sf"/>
</dbReference>
<dbReference type="PANTHER" id="PTHR10815:SF13">
    <property type="entry name" value="METHYLATED-DNA--PROTEIN-CYSTEINE METHYLTRANSFERASE"/>
    <property type="match status" value="1"/>
</dbReference>
<keyword evidence="9" id="KW-1185">Reference proteome</keyword>
<dbReference type="CDD" id="cd06445">
    <property type="entry name" value="ATase"/>
    <property type="match status" value="1"/>
</dbReference>
<dbReference type="GO" id="GO:0003908">
    <property type="term" value="F:methylated-DNA-[protein]-cysteine S-methyltransferase activity"/>
    <property type="evidence" value="ECO:0007669"/>
    <property type="project" value="UniProtKB-EC"/>
</dbReference>
<evidence type="ECO:0000256" key="4">
    <source>
        <dbReference type="ARBA" id="ARBA00022763"/>
    </source>
</evidence>
<comment type="catalytic activity">
    <reaction evidence="1">
        <text>a 4-O-methyl-thymidine in DNA + L-cysteinyl-[protein] = a thymidine in DNA + S-methyl-L-cysteinyl-[protein]</text>
        <dbReference type="Rhea" id="RHEA:53428"/>
        <dbReference type="Rhea" id="RHEA-COMP:10131"/>
        <dbReference type="Rhea" id="RHEA-COMP:10132"/>
        <dbReference type="Rhea" id="RHEA-COMP:13555"/>
        <dbReference type="Rhea" id="RHEA-COMP:13556"/>
        <dbReference type="ChEBI" id="CHEBI:29950"/>
        <dbReference type="ChEBI" id="CHEBI:82612"/>
        <dbReference type="ChEBI" id="CHEBI:137386"/>
        <dbReference type="ChEBI" id="CHEBI:137387"/>
        <dbReference type="EC" id="2.1.1.63"/>
    </reaction>
</comment>
<dbReference type="PANTHER" id="PTHR10815">
    <property type="entry name" value="METHYLATED-DNA--PROTEIN-CYSTEINE METHYLTRANSFERASE"/>
    <property type="match status" value="1"/>
</dbReference>
<protein>
    <submittedName>
        <fullName evidence="8">Cysteine methyltransferase</fullName>
    </submittedName>
</protein>
<gene>
    <name evidence="8" type="ORF">C2R22_16805</name>
</gene>